<feature type="chain" id="PRO_5044829264" evidence="1">
    <location>
        <begin position="19"/>
        <end position="145"/>
    </location>
</feature>
<evidence type="ECO:0000313" key="3">
    <source>
        <dbReference type="Proteomes" id="UP001530315"/>
    </source>
</evidence>
<keyword evidence="1" id="KW-0732">Signal</keyword>
<evidence type="ECO:0000256" key="1">
    <source>
        <dbReference type="SAM" id="SignalP"/>
    </source>
</evidence>
<dbReference type="AlphaFoldDB" id="A0ABD3NGL5"/>
<gene>
    <name evidence="2" type="ORF">ACHAW5_009544</name>
</gene>
<accession>A0ABD3NGL5</accession>
<evidence type="ECO:0000313" key="2">
    <source>
        <dbReference type="EMBL" id="KAL3774082.1"/>
    </source>
</evidence>
<organism evidence="2 3">
    <name type="scientific">Stephanodiscus triporus</name>
    <dbReference type="NCBI Taxonomy" id="2934178"/>
    <lineage>
        <taxon>Eukaryota</taxon>
        <taxon>Sar</taxon>
        <taxon>Stramenopiles</taxon>
        <taxon>Ochrophyta</taxon>
        <taxon>Bacillariophyta</taxon>
        <taxon>Coscinodiscophyceae</taxon>
        <taxon>Thalassiosirophycidae</taxon>
        <taxon>Stephanodiscales</taxon>
        <taxon>Stephanodiscaceae</taxon>
        <taxon>Stephanodiscus</taxon>
    </lineage>
</organism>
<dbReference type="EMBL" id="JALLAZ020001491">
    <property type="protein sequence ID" value="KAL3774082.1"/>
    <property type="molecule type" value="Genomic_DNA"/>
</dbReference>
<proteinExistence type="predicted"/>
<feature type="signal peptide" evidence="1">
    <location>
        <begin position="1"/>
        <end position="18"/>
    </location>
</feature>
<name>A0ABD3NGL5_9STRA</name>
<keyword evidence="3" id="KW-1185">Reference proteome</keyword>
<sequence length="145" mass="16595">MSPFCFVFLLLLPFLCESNVMMYSRTAEARASPLFPPRGGGIRRKSRVPPAKETAADVVDASAPAESENCVVDDDEAEEPVMPQFDRQAVSKQLLAEEVNEIKKSQQFLQKQQRRRELDKTWLDKGITAVIEFFENLFRWEVIEV</sequence>
<protein>
    <submittedName>
        <fullName evidence="2">Uncharacterized protein</fullName>
    </submittedName>
</protein>
<reference evidence="2 3" key="1">
    <citation type="submission" date="2024-10" db="EMBL/GenBank/DDBJ databases">
        <title>Updated reference genomes for cyclostephanoid diatoms.</title>
        <authorList>
            <person name="Roberts W.R."/>
            <person name="Alverson A.J."/>
        </authorList>
    </citation>
    <scope>NUCLEOTIDE SEQUENCE [LARGE SCALE GENOMIC DNA]</scope>
    <source>
        <strain evidence="2 3">AJA276-08</strain>
    </source>
</reference>
<comment type="caution">
    <text evidence="2">The sequence shown here is derived from an EMBL/GenBank/DDBJ whole genome shotgun (WGS) entry which is preliminary data.</text>
</comment>
<dbReference type="Proteomes" id="UP001530315">
    <property type="component" value="Unassembled WGS sequence"/>
</dbReference>